<evidence type="ECO:0000313" key="1">
    <source>
        <dbReference type="EMBL" id="KAF0892676.1"/>
    </source>
</evidence>
<comment type="caution">
    <text evidence="1">The sequence shown here is derived from an EMBL/GenBank/DDBJ whole genome shotgun (WGS) entry which is preliminary data.</text>
</comment>
<protein>
    <submittedName>
        <fullName evidence="1">Uncharacterized protein</fullName>
    </submittedName>
</protein>
<reference evidence="1 2" key="1">
    <citation type="submission" date="2019-11" db="EMBL/GenBank/DDBJ databases">
        <title>Whole genome sequence of Oryza granulata.</title>
        <authorList>
            <person name="Li W."/>
        </authorList>
    </citation>
    <scope>NUCLEOTIDE SEQUENCE [LARGE SCALE GENOMIC DNA]</scope>
    <source>
        <strain evidence="2">cv. Menghai</strain>
        <tissue evidence="1">Leaf</tissue>
    </source>
</reference>
<proteinExistence type="predicted"/>
<gene>
    <name evidence="1" type="ORF">E2562_017654</name>
</gene>
<dbReference type="Proteomes" id="UP000479710">
    <property type="component" value="Unassembled WGS sequence"/>
</dbReference>
<name>A0A6G1BXP4_9ORYZ</name>
<sequence length="95" mass="10600">MQQARLPLDLRALRFSVADALPPCYFRALDRCRRARARGTDIDGKLLSVIGRCERQATRALLDGIEGILDDAPSGGARRRHAKALYLEFFRTDGA</sequence>
<dbReference type="AlphaFoldDB" id="A0A6G1BXP4"/>
<organism evidence="1 2">
    <name type="scientific">Oryza meyeriana var. granulata</name>
    <dbReference type="NCBI Taxonomy" id="110450"/>
    <lineage>
        <taxon>Eukaryota</taxon>
        <taxon>Viridiplantae</taxon>
        <taxon>Streptophyta</taxon>
        <taxon>Embryophyta</taxon>
        <taxon>Tracheophyta</taxon>
        <taxon>Spermatophyta</taxon>
        <taxon>Magnoliopsida</taxon>
        <taxon>Liliopsida</taxon>
        <taxon>Poales</taxon>
        <taxon>Poaceae</taxon>
        <taxon>BOP clade</taxon>
        <taxon>Oryzoideae</taxon>
        <taxon>Oryzeae</taxon>
        <taxon>Oryzinae</taxon>
        <taxon>Oryza</taxon>
        <taxon>Oryza meyeriana</taxon>
    </lineage>
</organism>
<dbReference type="EMBL" id="SPHZ02000011">
    <property type="protein sequence ID" value="KAF0892676.1"/>
    <property type="molecule type" value="Genomic_DNA"/>
</dbReference>
<dbReference type="PANTHER" id="PTHR35545:SF11">
    <property type="entry name" value="OS04G0376200 PROTEIN"/>
    <property type="match status" value="1"/>
</dbReference>
<evidence type="ECO:0000313" key="2">
    <source>
        <dbReference type="Proteomes" id="UP000479710"/>
    </source>
</evidence>
<dbReference type="PANTHER" id="PTHR35545">
    <property type="entry name" value="F-BOX DOMAIN-CONTAINING PROTEIN"/>
    <property type="match status" value="1"/>
</dbReference>
<accession>A0A6G1BXP4</accession>
<keyword evidence="2" id="KW-1185">Reference proteome</keyword>